<keyword evidence="5 7" id="KW-0560">Oxidoreductase</keyword>
<keyword evidence="6 7" id="KW-0408">Iron</keyword>
<dbReference type="PIRSF" id="PIRSF000296">
    <property type="entry name" value="SrpA"/>
    <property type="match status" value="1"/>
</dbReference>
<evidence type="ECO:0000313" key="13">
    <source>
        <dbReference type="Proteomes" id="UP000190675"/>
    </source>
</evidence>
<keyword evidence="10" id="KW-0812">Transmembrane</keyword>
<dbReference type="PANTHER" id="PTHR11465">
    <property type="entry name" value="CATALASE"/>
    <property type="match status" value="1"/>
</dbReference>
<dbReference type="GO" id="GO:0042542">
    <property type="term" value="P:response to hydrogen peroxide"/>
    <property type="evidence" value="ECO:0007669"/>
    <property type="project" value="TreeGrafter"/>
</dbReference>
<dbReference type="SMART" id="SM01060">
    <property type="entry name" value="Catalase"/>
    <property type="match status" value="1"/>
</dbReference>
<evidence type="ECO:0000313" key="12">
    <source>
        <dbReference type="EMBL" id="SHG23470.1"/>
    </source>
</evidence>
<dbReference type="Gene3D" id="1.20.1280.120">
    <property type="match status" value="1"/>
</dbReference>
<gene>
    <name evidence="12" type="ORF">SAMN05444169_1297</name>
</gene>
<comment type="similarity">
    <text evidence="1 7">Belongs to the catalase family.</text>
</comment>
<dbReference type="GO" id="GO:0004096">
    <property type="term" value="F:catalase activity"/>
    <property type="evidence" value="ECO:0007669"/>
    <property type="project" value="InterPro"/>
</dbReference>
<dbReference type="PROSITE" id="PS51402">
    <property type="entry name" value="CATALASE_3"/>
    <property type="match status" value="1"/>
</dbReference>
<dbReference type="InterPro" id="IPR011614">
    <property type="entry name" value="Catalase_core"/>
</dbReference>
<dbReference type="GO" id="GO:0046872">
    <property type="term" value="F:metal ion binding"/>
    <property type="evidence" value="ECO:0007669"/>
    <property type="project" value="UniProtKB-KW"/>
</dbReference>
<keyword evidence="3 7" id="KW-0349">Heme</keyword>
<dbReference type="InterPro" id="IPR024168">
    <property type="entry name" value="Catalase_SrpA-type_pred"/>
</dbReference>
<evidence type="ECO:0000259" key="11">
    <source>
        <dbReference type="SMART" id="SM01060"/>
    </source>
</evidence>
<evidence type="ECO:0000256" key="9">
    <source>
        <dbReference type="PIRSR" id="PIRSR000296-2"/>
    </source>
</evidence>
<dbReference type="OrthoDB" id="255727at2"/>
<dbReference type="EMBL" id="LT670818">
    <property type="protein sequence ID" value="SHG23470.1"/>
    <property type="molecule type" value="Genomic_DNA"/>
</dbReference>
<dbReference type="GO" id="GO:0020037">
    <property type="term" value="F:heme binding"/>
    <property type="evidence" value="ECO:0007669"/>
    <property type="project" value="InterPro"/>
</dbReference>
<dbReference type="SUPFAM" id="SSF56634">
    <property type="entry name" value="Heme-dependent catalase-like"/>
    <property type="match status" value="1"/>
</dbReference>
<dbReference type="GO" id="GO:0005737">
    <property type="term" value="C:cytoplasm"/>
    <property type="evidence" value="ECO:0007669"/>
    <property type="project" value="TreeGrafter"/>
</dbReference>
<dbReference type="EC" id="1.11.1.-" evidence="7"/>
<dbReference type="CDD" id="cd08153">
    <property type="entry name" value="srpA_like"/>
    <property type="match status" value="1"/>
</dbReference>
<organism evidence="12 13">
    <name type="scientific">Bradyrhizobium erythrophlei</name>
    <dbReference type="NCBI Taxonomy" id="1437360"/>
    <lineage>
        <taxon>Bacteria</taxon>
        <taxon>Pseudomonadati</taxon>
        <taxon>Pseudomonadota</taxon>
        <taxon>Alphaproteobacteria</taxon>
        <taxon>Hyphomicrobiales</taxon>
        <taxon>Nitrobacteraceae</taxon>
        <taxon>Bradyrhizobium</taxon>
    </lineage>
</organism>
<evidence type="ECO:0000256" key="2">
    <source>
        <dbReference type="ARBA" id="ARBA00022559"/>
    </source>
</evidence>
<keyword evidence="10" id="KW-0472">Membrane</keyword>
<name>A0A1M5I6D0_9BRAD</name>
<feature type="active site" evidence="8">
    <location>
        <position position="65"/>
    </location>
</feature>
<keyword evidence="4 7" id="KW-0479">Metal-binding</keyword>
<evidence type="ECO:0000256" key="6">
    <source>
        <dbReference type="ARBA" id="ARBA00023004"/>
    </source>
</evidence>
<comment type="cofactor">
    <cofactor evidence="7">
        <name>heme</name>
        <dbReference type="ChEBI" id="CHEBI:30413"/>
    </cofactor>
</comment>
<keyword evidence="2 7" id="KW-0575">Peroxidase</keyword>
<evidence type="ECO:0000256" key="10">
    <source>
        <dbReference type="SAM" id="Phobius"/>
    </source>
</evidence>
<protein>
    <recommendedName>
        <fullName evidence="7">Catalase-related peroxidase</fullName>
        <ecNumber evidence="7">1.11.1.-</ecNumber>
    </recommendedName>
</protein>
<sequence length="355" mass="37976">MPGPSSSPPHSTFGSLAFIAVVVAAGVGAFAYTAGWLSPGRLTPTELVDAFAPPTGPALGHRRNHAKGICFTGVFESNGNGAQLSRAQVFSAAQYPVLGRFNLGTPDPTEPDAKVRVRGMGLQISTPDGEVWRTAMIDPPFFAVANPQAFYELLKASGSKDPDAMKSFTAAHPEFAAFGAWAKSAPWTASYAEEPYHGLNAFIFTDNAGAEHAVRWSLLPQAQVVPITDDDLAKLGPDHLEHEIADRVAKAPQRWTMVVTIAEPGDQTSDPSKAWPEGRKTIEAGTLVVQQIEAERDGPCRDINFDPTILPSGISVSDDPFPAARSSAYAKSYDLRTSEAKDYPYHQQTATSAKP</sequence>
<evidence type="ECO:0000256" key="7">
    <source>
        <dbReference type="PIRNR" id="PIRNR000296"/>
    </source>
</evidence>
<evidence type="ECO:0000256" key="4">
    <source>
        <dbReference type="ARBA" id="ARBA00022723"/>
    </source>
</evidence>
<dbReference type="InterPro" id="IPR020835">
    <property type="entry name" value="Catalase_sf"/>
</dbReference>
<feature type="transmembrane region" description="Helical" evidence="10">
    <location>
        <begin position="12"/>
        <end position="32"/>
    </location>
</feature>
<evidence type="ECO:0000256" key="3">
    <source>
        <dbReference type="ARBA" id="ARBA00022617"/>
    </source>
</evidence>
<keyword evidence="10" id="KW-1133">Transmembrane helix</keyword>
<dbReference type="RefSeq" id="WP_079565248.1">
    <property type="nucleotide sequence ID" value="NZ_LT670818.1"/>
</dbReference>
<accession>A0A1M5I6D0</accession>
<comment type="function">
    <text evidence="7">Has an organic peroxide-dependent peroxidase activity.</text>
</comment>
<dbReference type="Proteomes" id="UP000190675">
    <property type="component" value="Chromosome I"/>
</dbReference>
<evidence type="ECO:0000256" key="1">
    <source>
        <dbReference type="ARBA" id="ARBA00005329"/>
    </source>
</evidence>
<dbReference type="PANTHER" id="PTHR11465:SF9">
    <property type="entry name" value="CATALASE"/>
    <property type="match status" value="1"/>
</dbReference>
<feature type="binding site" description="axial binding residue" evidence="9">
    <location>
        <position position="329"/>
    </location>
    <ligand>
        <name>heme</name>
        <dbReference type="ChEBI" id="CHEBI:30413"/>
    </ligand>
    <ligandPart>
        <name>Fe</name>
        <dbReference type="ChEBI" id="CHEBI:18248"/>
    </ligandPart>
</feature>
<dbReference type="AlphaFoldDB" id="A0A1M5I6D0"/>
<dbReference type="Gene3D" id="2.40.180.10">
    <property type="entry name" value="Catalase core domain"/>
    <property type="match status" value="1"/>
</dbReference>
<reference evidence="12 13" key="1">
    <citation type="submission" date="2016-11" db="EMBL/GenBank/DDBJ databases">
        <authorList>
            <person name="Jaros S."/>
            <person name="Januszkiewicz K."/>
            <person name="Wedrychowicz H."/>
        </authorList>
    </citation>
    <scope>NUCLEOTIDE SEQUENCE [LARGE SCALE GENOMIC DNA]</scope>
    <source>
        <strain evidence="12 13">GAS242</strain>
    </source>
</reference>
<dbReference type="InterPro" id="IPR018028">
    <property type="entry name" value="Catalase"/>
</dbReference>
<dbReference type="GO" id="GO:0042744">
    <property type="term" value="P:hydrogen peroxide catabolic process"/>
    <property type="evidence" value="ECO:0007669"/>
    <property type="project" value="TreeGrafter"/>
</dbReference>
<proteinExistence type="inferred from homology"/>
<evidence type="ECO:0000256" key="5">
    <source>
        <dbReference type="ARBA" id="ARBA00023002"/>
    </source>
</evidence>
<feature type="domain" description="Catalase core" evidence="11">
    <location>
        <begin position="22"/>
        <end position="354"/>
    </location>
</feature>
<dbReference type="Pfam" id="PF00199">
    <property type="entry name" value="Catalase"/>
    <property type="match status" value="1"/>
</dbReference>
<evidence type="ECO:0000256" key="8">
    <source>
        <dbReference type="PIRSR" id="PIRSR000296-1"/>
    </source>
</evidence>